<feature type="domain" description="N-acetyltransferase" evidence="3">
    <location>
        <begin position="20"/>
        <end position="162"/>
    </location>
</feature>
<evidence type="ECO:0000313" key="6">
    <source>
        <dbReference type="Proteomes" id="UP000032503"/>
    </source>
</evidence>
<keyword evidence="1 5" id="KW-0808">Transferase</keyword>
<sequence length="168" mass="18413">MPEKIELEIHHVAWSDPRAIALRDVMDAEMQVRYGLSSPADAELSEAIHRALAVDESTVVDTVLLVDDGVPVAHAALRMLQTDSGSEWEVKRVIVDGTRRGQGLGRALMNEIVEIARRGGARRVILQSGDRQPEAVGLYAGLGFTPIPVYAPYADVMPQSLCFELILR</sequence>
<dbReference type="PROSITE" id="PS51186">
    <property type="entry name" value="GNAT"/>
    <property type="match status" value="1"/>
</dbReference>
<evidence type="ECO:0000259" key="3">
    <source>
        <dbReference type="PROSITE" id="PS51186"/>
    </source>
</evidence>
<dbReference type="EMBL" id="FUYG01000004">
    <property type="protein sequence ID" value="SKA93139.1"/>
    <property type="molecule type" value="Genomic_DNA"/>
</dbReference>
<dbReference type="Proteomes" id="UP000032503">
    <property type="component" value="Unassembled WGS sequence"/>
</dbReference>
<dbReference type="RefSeq" id="WP_044441644.1">
    <property type="nucleotide sequence ID" value="NZ_FUYG01000004.1"/>
</dbReference>
<dbReference type="InterPro" id="IPR000182">
    <property type="entry name" value="GNAT_dom"/>
</dbReference>
<organism evidence="5 7">
    <name type="scientific">Agreia bicolorata</name>
    <dbReference type="NCBI Taxonomy" id="110935"/>
    <lineage>
        <taxon>Bacteria</taxon>
        <taxon>Bacillati</taxon>
        <taxon>Actinomycetota</taxon>
        <taxon>Actinomycetes</taxon>
        <taxon>Micrococcales</taxon>
        <taxon>Microbacteriaceae</taxon>
        <taxon>Agreia</taxon>
    </lineage>
</organism>
<evidence type="ECO:0000256" key="1">
    <source>
        <dbReference type="ARBA" id="ARBA00022679"/>
    </source>
</evidence>
<dbReference type="PANTHER" id="PTHR43877:SF2">
    <property type="entry name" value="AMINOALKYLPHOSPHONATE N-ACETYLTRANSFERASE-RELATED"/>
    <property type="match status" value="1"/>
</dbReference>
<dbReference type="Pfam" id="PF00583">
    <property type="entry name" value="Acetyltransf_1"/>
    <property type="match status" value="1"/>
</dbReference>
<protein>
    <submittedName>
        <fullName evidence="5">Acetyltransferase (GNAT) family protein</fullName>
    </submittedName>
</protein>
<dbReference type="GO" id="GO:0016747">
    <property type="term" value="F:acyltransferase activity, transferring groups other than amino-acyl groups"/>
    <property type="evidence" value="ECO:0007669"/>
    <property type="project" value="InterPro"/>
</dbReference>
<evidence type="ECO:0000313" key="4">
    <source>
        <dbReference type="EMBL" id="KJC64034.1"/>
    </source>
</evidence>
<dbReference type="PANTHER" id="PTHR43877">
    <property type="entry name" value="AMINOALKYLPHOSPHONATE N-ACETYLTRANSFERASE-RELATED-RELATED"/>
    <property type="match status" value="1"/>
</dbReference>
<accession>A0A1T4XU83</accession>
<dbReference type="Proteomes" id="UP000189735">
    <property type="component" value="Unassembled WGS sequence"/>
</dbReference>
<dbReference type="AlphaFoldDB" id="A0A1T4XU83"/>
<dbReference type="SUPFAM" id="SSF55729">
    <property type="entry name" value="Acyl-CoA N-acyltransferases (Nat)"/>
    <property type="match status" value="1"/>
</dbReference>
<reference evidence="5" key="4">
    <citation type="submission" date="2017-02" db="EMBL/GenBank/DDBJ databases">
        <authorList>
            <person name="Peterson S.W."/>
        </authorList>
    </citation>
    <scope>NUCLEOTIDE SEQUENCE [LARGE SCALE GENOMIC DNA]</scope>
    <source>
        <strain evidence="5">VKM Ac-2052</strain>
    </source>
</reference>
<proteinExistence type="predicted"/>
<dbReference type="InterPro" id="IPR050832">
    <property type="entry name" value="Bact_Acetyltransf"/>
</dbReference>
<dbReference type="Gene3D" id="3.40.630.30">
    <property type="match status" value="1"/>
</dbReference>
<name>A0A1T4XU83_9MICO</name>
<dbReference type="InterPro" id="IPR016181">
    <property type="entry name" value="Acyl_CoA_acyltransferase"/>
</dbReference>
<reference evidence="4 6" key="1">
    <citation type="journal article" date="2001" name="Int. J. Syst. Evol. Microbiol.">
        <title>Agreia bicolorata gen. nov., sp. nov., to accommodate actinobacteria isolated from narrow reed grass infected by the nematode Heteroanguina graminophila.</title>
        <authorList>
            <person name="Evtushenko L.I."/>
            <person name="Dorofeeva L.V."/>
            <person name="Dobrovolskaya T.G."/>
            <person name="Streshinskaya G.M."/>
            <person name="Subbotin S.A."/>
            <person name="Tiedje J.M."/>
        </authorList>
    </citation>
    <scope>NUCLEOTIDE SEQUENCE [LARGE SCALE GENOMIC DNA]</scope>
    <source>
        <strain evidence="4 6">VKM Ac-1804</strain>
    </source>
</reference>
<dbReference type="EMBL" id="JYFC01000004">
    <property type="protein sequence ID" value="KJC64034.1"/>
    <property type="molecule type" value="Genomic_DNA"/>
</dbReference>
<evidence type="ECO:0000313" key="5">
    <source>
        <dbReference type="EMBL" id="SKA93139.1"/>
    </source>
</evidence>
<reference evidence="4" key="2">
    <citation type="submission" date="2015-02" db="EMBL/GenBank/DDBJ databases">
        <authorList>
            <person name="Vasilyev I.Y."/>
            <person name="Siniagina M.N."/>
            <person name="Malanin S.Y."/>
            <person name="Boulygina E.A."/>
            <person name="Grygoryeva T.V."/>
            <person name="Yarullina D.R."/>
            <person name="Ilinskaya O.N."/>
        </authorList>
    </citation>
    <scope>NUCLEOTIDE SEQUENCE</scope>
    <source>
        <strain evidence="4">VKM Ac-1804</strain>
    </source>
</reference>
<keyword evidence="2" id="KW-0012">Acyltransferase</keyword>
<gene>
    <name evidence="5" type="ORF">SAMN06295879_1625</name>
    <name evidence="4" type="ORF">TZ00_10715</name>
</gene>
<dbReference type="CDD" id="cd04301">
    <property type="entry name" value="NAT_SF"/>
    <property type="match status" value="1"/>
</dbReference>
<evidence type="ECO:0000256" key="2">
    <source>
        <dbReference type="ARBA" id="ARBA00023315"/>
    </source>
</evidence>
<evidence type="ECO:0000313" key="7">
    <source>
        <dbReference type="Proteomes" id="UP000189735"/>
    </source>
</evidence>
<keyword evidence="6" id="KW-1185">Reference proteome</keyword>
<reference evidence="7" key="3">
    <citation type="submission" date="2017-02" db="EMBL/GenBank/DDBJ databases">
        <authorList>
            <person name="Varghese N."/>
            <person name="Submissions S."/>
        </authorList>
    </citation>
    <scope>NUCLEOTIDE SEQUENCE [LARGE SCALE GENOMIC DNA]</scope>
    <source>
        <strain evidence="7">VKM Ac-2052</strain>
    </source>
</reference>